<reference evidence="23" key="1">
    <citation type="submission" date="2021-02" db="EMBL/GenBank/DDBJ databases">
        <authorList>
            <person name="Nowell W R."/>
        </authorList>
    </citation>
    <scope>NUCLEOTIDE SEQUENCE</scope>
    <source>
        <strain evidence="23">Ploen Becks lab</strain>
    </source>
</reference>
<keyword evidence="14" id="KW-0472">Membrane</keyword>
<evidence type="ECO:0000256" key="1">
    <source>
        <dbReference type="ARBA" id="ARBA00000900"/>
    </source>
</evidence>
<dbReference type="PANTHER" id="PTHR46661">
    <property type="entry name" value="E3 UBIQUITIN-PROTEIN LIGASE ZNRF1-LIKE PROTEIN"/>
    <property type="match status" value="1"/>
</dbReference>
<evidence type="ECO:0000256" key="21">
    <source>
        <dbReference type="SAM" id="MobiDB-lite"/>
    </source>
</evidence>
<evidence type="ECO:0000313" key="24">
    <source>
        <dbReference type="Proteomes" id="UP000663879"/>
    </source>
</evidence>
<dbReference type="GO" id="GO:0008270">
    <property type="term" value="F:zinc ion binding"/>
    <property type="evidence" value="ECO:0007669"/>
    <property type="project" value="UniProtKB-KW"/>
</dbReference>
<accession>A0A814AAH9</accession>
<evidence type="ECO:0000256" key="9">
    <source>
        <dbReference type="ARBA" id="ARBA00022723"/>
    </source>
</evidence>
<feature type="domain" description="RING-type" evidence="22">
    <location>
        <begin position="183"/>
        <end position="223"/>
    </location>
</feature>
<comment type="subcellular location">
    <subcellularLocation>
        <location evidence="3">Endosome</location>
    </subcellularLocation>
    <subcellularLocation>
        <location evidence="4">Lysosome</location>
    </subcellularLocation>
    <subcellularLocation>
        <location evidence="2">Membrane</location>
        <topology evidence="2">Peripheral membrane protein</topology>
    </subcellularLocation>
</comment>
<proteinExistence type="predicted"/>
<dbReference type="GO" id="GO:0043161">
    <property type="term" value="P:proteasome-mediated ubiquitin-dependent protein catabolic process"/>
    <property type="evidence" value="ECO:0007669"/>
    <property type="project" value="TreeGrafter"/>
</dbReference>
<name>A0A814AAH9_9BILA</name>
<sequence length="226" mass="25350">MGQRSSTSSVNAGSTPSIQSSNTQQQNTETPSSNQNSSNHRHRHRHRNVSHSNSNQSVGNLSPRSRFRHEMSRRGYGANQDIFLRLFQLQSNAQSSSSSSSSNQNTRALNSDLSSDDDEATWNHNLSSLANSLPFFFGVRDLKCFVCNKMIPADDVEAHIMMCLTKPRLTYNEDVLTDDKGECIICFEELEKGQTIARLPCLCIYHKPCIDEWLTRSQSCPGHPPD</sequence>
<dbReference type="GO" id="GO:0016020">
    <property type="term" value="C:membrane"/>
    <property type="evidence" value="ECO:0007669"/>
    <property type="project" value="UniProtKB-SubCell"/>
</dbReference>
<keyword evidence="16" id="KW-0449">Lipoprotein</keyword>
<keyword evidence="10" id="KW-0967">Endosome</keyword>
<dbReference type="Pfam" id="PF13639">
    <property type="entry name" value="zf-RING_2"/>
    <property type="match status" value="1"/>
</dbReference>
<evidence type="ECO:0000256" key="8">
    <source>
        <dbReference type="ARBA" id="ARBA00022707"/>
    </source>
</evidence>
<feature type="compositionally biased region" description="Low complexity" evidence="21">
    <location>
        <begin position="14"/>
        <end position="38"/>
    </location>
</feature>
<evidence type="ECO:0000256" key="18">
    <source>
        <dbReference type="ARBA" id="ARBA00042177"/>
    </source>
</evidence>
<keyword evidence="15" id="KW-0458">Lysosome</keyword>
<keyword evidence="11 20" id="KW-0863">Zinc-finger</keyword>
<comment type="pathway">
    <text evidence="5">Protein modification; protein ubiquitination.</text>
</comment>
<dbReference type="GO" id="GO:0070936">
    <property type="term" value="P:protein K48-linked ubiquitination"/>
    <property type="evidence" value="ECO:0007669"/>
    <property type="project" value="TreeGrafter"/>
</dbReference>
<dbReference type="OrthoDB" id="10057496at2759"/>
<evidence type="ECO:0000256" key="5">
    <source>
        <dbReference type="ARBA" id="ARBA00004906"/>
    </source>
</evidence>
<dbReference type="GO" id="GO:0005764">
    <property type="term" value="C:lysosome"/>
    <property type="evidence" value="ECO:0007669"/>
    <property type="project" value="UniProtKB-SubCell"/>
</dbReference>
<evidence type="ECO:0000256" key="17">
    <source>
        <dbReference type="ARBA" id="ARBA00040227"/>
    </source>
</evidence>
<evidence type="ECO:0000256" key="10">
    <source>
        <dbReference type="ARBA" id="ARBA00022753"/>
    </source>
</evidence>
<protein>
    <recommendedName>
        <fullName evidence="17">E3 ubiquitin-protein ligase ZNRF1</fullName>
        <ecNumber evidence="6">2.3.2.27</ecNumber>
    </recommendedName>
    <alternativeName>
        <fullName evidence="18">RING-type E3 ubiquitin transferase ZNRF1</fullName>
    </alternativeName>
    <alternativeName>
        <fullName evidence="19">Zinc/RING finger protein 1</fullName>
    </alternativeName>
</protein>
<keyword evidence="12" id="KW-0833">Ubl conjugation pathway</keyword>
<dbReference type="EC" id="2.3.2.27" evidence="6"/>
<evidence type="ECO:0000256" key="20">
    <source>
        <dbReference type="PROSITE-ProRule" id="PRU00175"/>
    </source>
</evidence>
<dbReference type="Gene3D" id="3.30.40.10">
    <property type="entry name" value="Zinc/RING finger domain, C3HC4 (zinc finger)"/>
    <property type="match status" value="1"/>
</dbReference>
<dbReference type="PANTHER" id="PTHR46661:SF4">
    <property type="entry name" value="RING-TYPE DOMAIN-CONTAINING PROTEIN"/>
    <property type="match status" value="1"/>
</dbReference>
<dbReference type="EMBL" id="CAJNOC010002082">
    <property type="protein sequence ID" value="CAF0911373.1"/>
    <property type="molecule type" value="Genomic_DNA"/>
</dbReference>
<feature type="compositionally biased region" description="Low complexity" evidence="21">
    <location>
        <begin position="94"/>
        <end position="105"/>
    </location>
</feature>
<evidence type="ECO:0000256" key="6">
    <source>
        <dbReference type="ARBA" id="ARBA00012483"/>
    </source>
</evidence>
<evidence type="ECO:0000256" key="7">
    <source>
        <dbReference type="ARBA" id="ARBA00022679"/>
    </source>
</evidence>
<organism evidence="23 24">
    <name type="scientific">Brachionus calyciflorus</name>
    <dbReference type="NCBI Taxonomy" id="104777"/>
    <lineage>
        <taxon>Eukaryota</taxon>
        <taxon>Metazoa</taxon>
        <taxon>Spiralia</taxon>
        <taxon>Gnathifera</taxon>
        <taxon>Rotifera</taxon>
        <taxon>Eurotatoria</taxon>
        <taxon>Monogononta</taxon>
        <taxon>Pseudotrocha</taxon>
        <taxon>Ploima</taxon>
        <taxon>Brachionidae</taxon>
        <taxon>Brachionus</taxon>
    </lineage>
</organism>
<dbReference type="SUPFAM" id="SSF57850">
    <property type="entry name" value="RING/U-box"/>
    <property type="match status" value="1"/>
</dbReference>
<comment type="caution">
    <text evidence="23">The sequence shown here is derived from an EMBL/GenBank/DDBJ whole genome shotgun (WGS) entry which is preliminary data.</text>
</comment>
<evidence type="ECO:0000256" key="3">
    <source>
        <dbReference type="ARBA" id="ARBA00004177"/>
    </source>
</evidence>
<keyword evidence="13" id="KW-0862">Zinc</keyword>
<dbReference type="GO" id="GO:0061630">
    <property type="term" value="F:ubiquitin protein ligase activity"/>
    <property type="evidence" value="ECO:0007669"/>
    <property type="project" value="UniProtKB-EC"/>
</dbReference>
<evidence type="ECO:0000256" key="16">
    <source>
        <dbReference type="ARBA" id="ARBA00023288"/>
    </source>
</evidence>
<evidence type="ECO:0000256" key="11">
    <source>
        <dbReference type="ARBA" id="ARBA00022771"/>
    </source>
</evidence>
<feature type="region of interest" description="Disordered" evidence="21">
    <location>
        <begin position="94"/>
        <end position="117"/>
    </location>
</feature>
<dbReference type="InterPro" id="IPR051878">
    <property type="entry name" value="ZNRF_ubiq-protein_ligase"/>
</dbReference>
<feature type="compositionally biased region" description="Polar residues" evidence="21">
    <location>
        <begin position="1"/>
        <end position="13"/>
    </location>
</feature>
<evidence type="ECO:0000256" key="12">
    <source>
        <dbReference type="ARBA" id="ARBA00022786"/>
    </source>
</evidence>
<evidence type="ECO:0000256" key="19">
    <source>
        <dbReference type="ARBA" id="ARBA00042305"/>
    </source>
</evidence>
<evidence type="ECO:0000256" key="14">
    <source>
        <dbReference type="ARBA" id="ARBA00023136"/>
    </source>
</evidence>
<keyword evidence="9" id="KW-0479">Metal-binding</keyword>
<evidence type="ECO:0000256" key="15">
    <source>
        <dbReference type="ARBA" id="ARBA00023228"/>
    </source>
</evidence>
<dbReference type="FunFam" id="3.30.40.10:FF:000235">
    <property type="entry name" value="E3 ubiquitin-protein ligase ZNRF1"/>
    <property type="match status" value="1"/>
</dbReference>
<dbReference type="InterPro" id="IPR013083">
    <property type="entry name" value="Znf_RING/FYVE/PHD"/>
</dbReference>
<dbReference type="Proteomes" id="UP000663879">
    <property type="component" value="Unassembled WGS sequence"/>
</dbReference>
<evidence type="ECO:0000259" key="22">
    <source>
        <dbReference type="PROSITE" id="PS50089"/>
    </source>
</evidence>
<gene>
    <name evidence="23" type="ORF">OXX778_LOCUS11921</name>
</gene>
<keyword evidence="24" id="KW-1185">Reference proteome</keyword>
<evidence type="ECO:0000256" key="2">
    <source>
        <dbReference type="ARBA" id="ARBA00004170"/>
    </source>
</evidence>
<dbReference type="InterPro" id="IPR001841">
    <property type="entry name" value="Znf_RING"/>
</dbReference>
<comment type="catalytic activity">
    <reaction evidence="1">
        <text>S-ubiquitinyl-[E2 ubiquitin-conjugating enzyme]-L-cysteine + [acceptor protein]-L-lysine = [E2 ubiquitin-conjugating enzyme]-L-cysteine + N(6)-ubiquitinyl-[acceptor protein]-L-lysine.</text>
        <dbReference type="EC" id="2.3.2.27"/>
    </reaction>
</comment>
<evidence type="ECO:0000313" key="23">
    <source>
        <dbReference type="EMBL" id="CAF0911373.1"/>
    </source>
</evidence>
<keyword evidence="8" id="KW-0519">Myristate</keyword>
<feature type="region of interest" description="Disordered" evidence="21">
    <location>
        <begin position="1"/>
        <end position="64"/>
    </location>
</feature>
<keyword evidence="7" id="KW-0808">Transferase</keyword>
<feature type="compositionally biased region" description="Basic residues" evidence="21">
    <location>
        <begin position="39"/>
        <end position="49"/>
    </location>
</feature>
<evidence type="ECO:0000256" key="4">
    <source>
        <dbReference type="ARBA" id="ARBA00004371"/>
    </source>
</evidence>
<dbReference type="GO" id="GO:0005768">
    <property type="term" value="C:endosome"/>
    <property type="evidence" value="ECO:0007669"/>
    <property type="project" value="UniProtKB-SubCell"/>
</dbReference>
<evidence type="ECO:0000256" key="13">
    <source>
        <dbReference type="ARBA" id="ARBA00022833"/>
    </source>
</evidence>
<dbReference type="PROSITE" id="PS50089">
    <property type="entry name" value="ZF_RING_2"/>
    <property type="match status" value="1"/>
</dbReference>
<dbReference type="AlphaFoldDB" id="A0A814AAH9"/>